<dbReference type="GO" id="GO:0043093">
    <property type="term" value="P:FtsZ-dependent cytokinesis"/>
    <property type="evidence" value="ECO:0007669"/>
    <property type="project" value="TreeGrafter"/>
</dbReference>
<dbReference type="InterPro" id="IPR042233">
    <property type="entry name" value="Cell_div_ZapA_N"/>
</dbReference>
<dbReference type="RefSeq" id="WP_354696395.1">
    <property type="nucleotide sequence ID" value="NZ_JAZHOG010000011.1"/>
</dbReference>
<comment type="caution">
    <text evidence="12">The sequence shown here is derived from an EMBL/GenBank/DDBJ whole genome shotgun (WGS) entry which is preliminary data.</text>
</comment>
<evidence type="ECO:0000256" key="1">
    <source>
        <dbReference type="ARBA" id="ARBA00004496"/>
    </source>
</evidence>
<evidence type="ECO:0000256" key="6">
    <source>
        <dbReference type="ARBA" id="ARBA00023054"/>
    </source>
</evidence>
<dbReference type="GO" id="GO:0030428">
    <property type="term" value="C:cell septum"/>
    <property type="evidence" value="ECO:0007669"/>
    <property type="project" value="TreeGrafter"/>
</dbReference>
<dbReference type="GO" id="GO:0000917">
    <property type="term" value="P:division septum assembly"/>
    <property type="evidence" value="ECO:0007669"/>
    <property type="project" value="UniProtKB-KW"/>
</dbReference>
<dbReference type="Gene3D" id="3.30.160.880">
    <property type="entry name" value="Cell division protein ZapA protomer, N-terminal domain"/>
    <property type="match status" value="1"/>
</dbReference>
<evidence type="ECO:0000256" key="7">
    <source>
        <dbReference type="ARBA" id="ARBA00023210"/>
    </source>
</evidence>
<comment type="subcellular location">
    <subcellularLocation>
        <location evidence="1">Cytoplasm</location>
    </subcellularLocation>
</comment>
<dbReference type="EMBL" id="JAZHOG010000011">
    <property type="protein sequence ID" value="MEJ8569072.1"/>
    <property type="molecule type" value="Genomic_DNA"/>
</dbReference>
<keyword evidence="5 12" id="KW-0132">Cell division</keyword>
<keyword evidence="13" id="KW-1185">Reference proteome</keyword>
<evidence type="ECO:0000256" key="4">
    <source>
        <dbReference type="ARBA" id="ARBA00022490"/>
    </source>
</evidence>
<evidence type="ECO:0000256" key="2">
    <source>
        <dbReference type="ARBA" id="ARBA00010074"/>
    </source>
</evidence>
<dbReference type="PANTHER" id="PTHR34981:SF1">
    <property type="entry name" value="CELL DIVISION PROTEIN ZAPA"/>
    <property type="match status" value="1"/>
</dbReference>
<organism evidence="12 13">
    <name type="scientific">Elongatibacter sediminis</name>
    <dbReference type="NCBI Taxonomy" id="3119006"/>
    <lineage>
        <taxon>Bacteria</taxon>
        <taxon>Pseudomonadati</taxon>
        <taxon>Pseudomonadota</taxon>
        <taxon>Gammaproteobacteria</taxon>
        <taxon>Chromatiales</taxon>
        <taxon>Wenzhouxiangellaceae</taxon>
        <taxon>Elongatibacter</taxon>
    </lineage>
</organism>
<dbReference type="InterPro" id="IPR007838">
    <property type="entry name" value="Cell_div_ZapA-like"/>
</dbReference>
<dbReference type="InterPro" id="IPR036192">
    <property type="entry name" value="Cell_div_ZapA-like_sf"/>
</dbReference>
<dbReference type="GO" id="GO:0032153">
    <property type="term" value="C:cell division site"/>
    <property type="evidence" value="ECO:0007669"/>
    <property type="project" value="TreeGrafter"/>
</dbReference>
<reference evidence="12 13" key="1">
    <citation type="submission" date="2024-02" db="EMBL/GenBank/DDBJ databases">
        <title>A novel Wenzhouxiangellaceae bacterium, isolated from coastal sediments.</title>
        <authorList>
            <person name="Du Z.-J."/>
            <person name="Ye Y.-Q."/>
            <person name="Zhang X.-Y."/>
        </authorList>
    </citation>
    <scope>NUCLEOTIDE SEQUENCE [LARGE SCALE GENOMIC DNA]</scope>
    <source>
        <strain evidence="12 13">CH-27</strain>
    </source>
</reference>
<dbReference type="GO" id="GO:0000921">
    <property type="term" value="P:septin ring assembly"/>
    <property type="evidence" value="ECO:0007669"/>
    <property type="project" value="TreeGrafter"/>
</dbReference>
<evidence type="ECO:0000256" key="8">
    <source>
        <dbReference type="ARBA" id="ARBA00023306"/>
    </source>
</evidence>
<keyword evidence="8" id="KW-0131">Cell cycle</keyword>
<dbReference type="GO" id="GO:0005829">
    <property type="term" value="C:cytosol"/>
    <property type="evidence" value="ECO:0007669"/>
    <property type="project" value="TreeGrafter"/>
</dbReference>
<dbReference type="Gene3D" id="1.20.5.50">
    <property type="match status" value="1"/>
</dbReference>
<evidence type="ECO:0000256" key="11">
    <source>
        <dbReference type="ARBA" id="ARBA00033158"/>
    </source>
</evidence>
<evidence type="ECO:0000256" key="10">
    <source>
        <dbReference type="ARBA" id="ARBA00026068"/>
    </source>
</evidence>
<dbReference type="Pfam" id="PF05164">
    <property type="entry name" value="ZapA"/>
    <property type="match status" value="1"/>
</dbReference>
<evidence type="ECO:0000313" key="13">
    <source>
        <dbReference type="Proteomes" id="UP001359886"/>
    </source>
</evidence>
<dbReference type="SUPFAM" id="SSF102829">
    <property type="entry name" value="Cell division protein ZapA-like"/>
    <property type="match status" value="1"/>
</dbReference>
<evidence type="ECO:0000256" key="5">
    <source>
        <dbReference type="ARBA" id="ARBA00022618"/>
    </source>
</evidence>
<dbReference type="AlphaFoldDB" id="A0AAW9RAL8"/>
<evidence type="ECO:0000256" key="3">
    <source>
        <dbReference type="ARBA" id="ARBA00015195"/>
    </source>
</evidence>
<protein>
    <recommendedName>
        <fullName evidence="3">Cell division protein ZapA</fullName>
    </recommendedName>
    <alternativeName>
        <fullName evidence="11">Z ring-associated protein ZapA</fullName>
    </alternativeName>
</protein>
<evidence type="ECO:0000256" key="9">
    <source>
        <dbReference type="ARBA" id="ARBA00024910"/>
    </source>
</evidence>
<comment type="subunit">
    <text evidence="10">Homodimer. Interacts with FtsZ.</text>
</comment>
<gene>
    <name evidence="12" type="primary">zapA</name>
    <name evidence="12" type="ORF">V3330_15680</name>
</gene>
<accession>A0AAW9RAL8</accession>
<keyword evidence="7" id="KW-0717">Septation</keyword>
<comment type="similarity">
    <text evidence="2">Belongs to the ZapA family. Type 1 subfamily.</text>
</comment>
<dbReference type="PANTHER" id="PTHR34981">
    <property type="entry name" value="CELL DIVISION PROTEIN ZAPA"/>
    <property type="match status" value="1"/>
</dbReference>
<evidence type="ECO:0000313" key="12">
    <source>
        <dbReference type="EMBL" id="MEJ8569072.1"/>
    </source>
</evidence>
<keyword evidence="6" id="KW-0175">Coiled coil</keyword>
<name>A0AAW9RAL8_9GAMM</name>
<comment type="function">
    <text evidence="9">Activator of cell division through the inhibition of FtsZ GTPase activity, therefore promoting FtsZ assembly into bundles of protofilaments necessary for the formation of the division Z ring. It is recruited early at mid-cell but it is not essential for cell division.</text>
</comment>
<sequence>MNQASEPVSVTILDRKYQFACTPEERKNLIEAARDLDERMKEIRESGHLMSLERIALQAALNLTDQVLKMQRRAADREERIDSRIRLLTEQLDNALKE</sequence>
<proteinExistence type="inferred from homology"/>
<keyword evidence="4" id="KW-0963">Cytoplasm</keyword>
<dbReference type="Proteomes" id="UP001359886">
    <property type="component" value="Unassembled WGS sequence"/>
</dbReference>